<organism evidence="2 3">
    <name type="scientific">Oleoguttula mirabilis</name>
    <dbReference type="NCBI Taxonomy" id="1507867"/>
    <lineage>
        <taxon>Eukaryota</taxon>
        <taxon>Fungi</taxon>
        <taxon>Dikarya</taxon>
        <taxon>Ascomycota</taxon>
        <taxon>Pezizomycotina</taxon>
        <taxon>Dothideomycetes</taxon>
        <taxon>Dothideomycetidae</taxon>
        <taxon>Mycosphaerellales</taxon>
        <taxon>Teratosphaeriaceae</taxon>
        <taxon>Oleoguttula</taxon>
    </lineage>
</organism>
<sequence>MANSPSGWAVDSVKYPQLVSFIGATNTGKSSVVKMLIDSGQLRDPATTNARYPSPVVGSMTNDKLPSSGDVQIYADPPTSSALKPDLFADCEGLEGGEAEPNGAQTRKRAGPGSNKLRKAQPQMWKGRPRDIVWADNDMKRKRKYMVNQLYPRLLCTFSDVIAFMLRNAKTFQSSVLIKLLDWDEASLEKSLN</sequence>
<name>A0AAV9J655_9PEZI</name>
<protein>
    <recommendedName>
        <fullName evidence="4">G domain-containing protein</fullName>
    </recommendedName>
</protein>
<gene>
    <name evidence="2" type="ORF">LTR36_009321</name>
</gene>
<proteinExistence type="predicted"/>
<evidence type="ECO:0000256" key="1">
    <source>
        <dbReference type="SAM" id="MobiDB-lite"/>
    </source>
</evidence>
<dbReference type="Proteomes" id="UP001324427">
    <property type="component" value="Unassembled WGS sequence"/>
</dbReference>
<evidence type="ECO:0000313" key="3">
    <source>
        <dbReference type="Proteomes" id="UP001324427"/>
    </source>
</evidence>
<dbReference type="AlphaFoldDB" id="A0AAV9J655"/>
<evidence type="ECO:0008006" key="4">
    <source>
        <dbReference type="Google" id="ProtNLM"/>
    </source>
</evidence>
<keyword evidence="3" id="KW-1185">Reference proteome</keyword>
<comment type="caution">
    <text evidence="2">The sequence shown here is derived from an EMBL/GenBank/DDBJ whole genome shotgun (WGS) entry which is preliminary data.</text>
</comment>
<reference evidence="2 3" key="1">
    <citation type="submission" date="2021-11" db="EMBL/GenBank/DDBJ databases">
        <title>Black yeast isolated from Biological Soil Crust.</title>
        <authorList>
            <person name="Kurbessoian T."/>
        </authorList>
    </citation>
    <scope>NUCLEOTIDE SEQUENCE [LARGE SCALE GENOMIC DNA]</scope>
    <source>
        <strain evidence="2 3">CCFEE 5522</strain>
    </source>
</reference>
<evidence type="ECO:0000313" key="2">
    <source>
        <dbReference type="EMBL" id="KAK4540364.1"/>
    </source>
</evidence>
<accession>A0AAV9J655</accession>
<dbReference type="EMBL" id="JAVFHQ010000069">
    <property type="protein sequence ID" value="KAK4540364.1"/>
    <property type="molecule type" value="Genomic_DNA"/>
</dbReference>
<feature type="region of interest" description="Disordered" evidence="1">
    <location>
        <begin position="94"/>
        <end position="122"/>
    </location>
</feature>